<evidence type="ECO:0000256" key="7">
    <source>
        <dbReference type="ARBA" id="ARBA00022759"/>
    </source>
</evidence>
<dbReference type="Proteomes" id="UP000193642">
    <property type="component" value="Unassembled WGS sequence"/>
</dbReference>
<keyword evidence="4 14" id="KW-0540">Nuclease</keyword>
<accession>A0A1Y2CPE3</accession>
<keyword evidence="11 13" id="KW-0040">ANK repeat</keyword>
<dbReference type="InterPro" id="IPR041540">
    <property type="entry name" value="VATC"/>
</dbReference>
<keyword evidence="6" id="KW-0677">Repeat</keyword>
<keyword evidence="18" id="KW-1185">Reference proteome</keyword>
<evidence type="ECO:0000256" key="8">
    <source>
        <dbReference type="ARBA" id="ARBA00022771"/>
    </source>
</evidence>
<evidence type="ECO:0000256" key="13">
    <source>
        <dbReference type="PROSITE-ProRule" id="PRU00023"/>
    </source>
</evidence>
<keyword evidence="3 14" id="KW-0963">Cytoplasm</keyword>
<evidence type="ECO:0000256" key="12">
    <source>
        <dbReference type="ARBA" id="ARBA00023054"/>
    </source>
</evidence>
<evidence type="ECO:0000256" key="5">
    <source>
        <dbReference type="ARBA" id="ARBA00022723"/>
    </source>
</evidence>
<feature type="region of interest" description="Disordered" evidence="15">
    <location>
        <begin position="232"/>
        <end position="257"/>
    </location>
</feature>
<feature type="region of interest" description="Disordered" evidence="15">
    <location>
        <begin position="103"/>
        <end position="135"/>
    </location>
</feature>
<dbReference type="SMART" id="SM00451">
    <property type="entry name" value="ZnF_U1"/>
    <property type="match status" value="1"/>
</dbReference>
<keyword evidence="12" id="KW-0175">Coiled coil</keyword>
<evidence type="ECO:0000313" key="18">
    <source>
        <dbReference type="Proteomes" id="UP000193642"/>
    </source>
</evidence>
<evidence type="ECO:0000256" key="6">
    <source>
        <dbReference type="ARBA" id="ARBA00022737"/>
    </source>
</evidence>
<comment type="subcellular location">
    <subcellularLocation>
        <location evidence="1">Cytoplasm</location>
    </subcellularLocation>
</comment>
<feature type="compositionally biased region" description="Basic and acidic residues" evidence="15">
    <location>
        <begin position="526"/>
        <end position="537"/>
    </location>
</feature>
<feature type="region of interest" description="Disordered" evidence="15">
    <location>
        <begin position="512"/>
        <end position="565"/>
    </location>
</feature>
<dbReference type="InterPro" id="IPR047139">
    <property type="entry name" value="ANKZ1/VMS1"/>
</dbReference>
<dbReference type="PROSITE" id="PS52044">
    <property type="entry name" value="VLRF1"/>
    <property type="match status" value="1"/>
</dbReference>
<dbReference type="PROSITE" id="PS50088">
    <property type="entry name" value="ANK_REPEAT"/>
    <property type="match status" value="1"/>
</dbReference>
<dbReference type="GO" id="GO:0005737">
    <property type="term" value="C:cytoplasm"/>
    <property type="evidence" value="ECO:0007669"/>
    <property type="project" value="UniProtKB-SubCell"/>
</dbReference>
<dbReference type="SMART" id="SM00248">
    <property type="entry name" value="ANK"/>
    <property type="match status" value="1"/>
</dbReference>
<feature type="active site" evidence="14">
    <location>
        <position position="240"/>
    </location>
</feature>
<comment type="caution">
    <text evidence="17">The sequence shown here is derived from an EMBL/GenBank/DDBJ whole genome shotgun (WGS) entry which is preliminary data.</text>
</comment>
<gene>
    <name evidence="17" type="ORF">BCR33DRAFT_847585</name>
</gene>
<comment type="similarity">
    <text evidence="2 14">Belongs to the ANKZF1/VMS1 family.</text>
</comment>
<keyword evidence="5" id="KW-0479">Metal-binding</keyword>
<feature type="compositionally biased region" description="Basic and acidic residues" evidence="15">
    <location>
        <begin position="546"/>
        <end position="562"/>
    </location>
</feature>
<evidence type="ECO:0000256" key="4">
    <source>
        <dbReference type="ARBA" id="ARBA00022722"/>
    </source>
</evidence>
<dbReference type="Gene3D" id="1.25.40.20">
    <property type="entry name" value="Ankyrin repeat-containing domain"/>
    <property type="match status" value="1"/>
</dbReference>
<dbReference type="Pfam" id="PF18826">
    <property type="entry name" value="bVLRF1"/>
    <property type="match status" value="1"/>
</dbReference>
<proteinExistence type="inferred from homology"/>
<dbReference type="GO" id="GO:0016787">
    <property type="term" value="F:hydrolase activity"/>
    <property type="evidence" value="ECO:0007669"/>
    <property type="project" value="UniProtKB-KW"/>
</dbReference>
<feature type="repeat" description="ANK" evidence="13">
    <location>
        <begin position="428"/>
        <end position="460"/>
    </location>
</feature>
<organism evidence="17 18">
    <name type="scientific">Rhizoclosmatium globosum</name>
    <dbReference type="NCBI Taxonomy" id="329046"/>
    <lineage>
        <taxon>Eukaryota</taxon>
        <taxon>Fungi</taxon>
        <taxon>Fungi incertae sedis</taxon>
        <taxon>Chytridiomycota</taxon>
        <taxon>Chytridiomycota incertae sedis</taxon>
        <taxon>Chytridiomycetes</taxon>
        <taxon>Chytridiales</taxon>
        <taxon>Chytriomycetaceae</taxon>
        <taxon>Rhizoclosmatium</taxon>
    </lineage>
</organism>
<evidence type="ECO:0000256" key="10">
    <source>
        <dbReference type="ARBA" id="ARBA00022833"/>
    </source>
</evidence>
<dbReference type="GO" id="GO:0036503">
    <property type="term" value="P:ERAD pathway"/>
    <property type="evidence" value="ECO:0007669"/>
    <property type="project" value="TreeGrafter"/>
</dbReference>
<evidence type="ECO:0000256" key="9">
    <source>
        <dbReference type="ARBA" id="ARBA00022801"/>
    </source>
</evidence>
<name>A0A1Y2CPE3_9FUNG</name>
<keyword evidence="10" id="KW-0862">Zinc</keyword>
<dbReference type="GO" id="GO:0008270">
    <property type="term" value="F:zinc ion binding"/>
    <property type="evidence" value="ECO:0007669"/>
    <property type="project" value="UniProtKB-KW"/>
</dbReference>
<dbReference type="GO" id="GO:0003676">
    <property type="term" value="F:nucleic acid binding"/>
    <property type="evidence" value="ECO:0007669"/>
    <property type="project" value="InterPro"/>
</dbReference>
<sequence length="641" mass="71063">MGTRPPPPPPTKYSVFGLPPSLLDQLVHVQGGHVEVAVELPATFDEDKDNSNDTNNTDDARGFSCVTCSIASFASVAEQRSHAKSAWHAENVRRRVARKDTLEEQDFLNSNSANSDSDSDSDADSEEKEDIESTLETDEVVVGFEDAAKGSPWIALPVGTTAQALFVYKQLLVQKRVDSSVNLLAELRLLQVPSTWVLIMFSAGHFAAAVFEAANTKQPVLLEHKSLHRYTTRRKQGGAQSASDNAKGKANSAGSNLRRHNEMMLQQDIQTLLQSWSNYLQSSTRIFIRCPPRNARKIVFFNDQLLTSTDPRIRGFPFITHRPTTSELTRAFTELTTVTVRDYTPPTPATNPSSPATAIKSLAVSSPSPASPVQPPKLLPPPEPFPKLIDFAKRNKLDLFTSTLEKHLSSNPSPPLPDLLNTLLDPAHGTTLLHIASASNAPEIVTYLLTSGANPTLREPTGKQRPPYLLAETKEVRDAFRRAYASDTTNLYNWVQDAMVPSPLTPSLELAQKEKEREKKRRQKARQKESLDVRAKELAAAQELEAAQREKEAQERAERAKEGSVFSRLAKAEREAIGMTPERRMQLDREKRALAAEARFRAQQGKCSNCGVVLNPASTFEKFQYKYCSMDCVGNQIVLHN</sequence>
<dbReference type="PANTHER" id="PTHR16036:SF2">
    <property type="entry name" value="TRNA ENDONUCLEASE ANKZF1"/>
    <property type="match status" value="1"/>
</dbReference>
<dbReference type="STRING" id="329046.A0A1Y2CPE3"/>
<dbReference type="GO" id="GO:0004519">
    <property type="term" value="F:endonuclease activity"/>
    <property type="evidence" value="ECO:0007669"/>
    <property type="project" value="UniProtKB-KW"/>
</dbReference>
<dbReference type="OrthoDB" id="429841at2759"/>
<feature type="compositionally biased region" description="Acidic residues" evidence="15">
    <location>
        <begin position="117"/>
        <end position="135"/>
    </location>
</feature>
<keyword evidence="8" id="KW-0863">Zinc-finger</keyword>
<dbReference type="EMBL" id="MCGO01000010">
    <property type="protein sequence ID" value="ORY48872.1"/>
    <property type="molecule type" value="Genomic_DNA"/>
</dbReference>
<comment type="domain">
    <text evidence="14">The VLRF1 domain mediates binding to the 60S ribosomal subunit.</text>
</comment>
<protein>
    <recommendedName>
        <fullName evidence="16">VLRF1 domain-containing protein</fullName>
    </recommendedName>
</protein>
<dbReference type="PANTHER" id="PTHR16036">
    <property type="entry name" value="ANKYRIN REPEAT AND ZINC FINGER DOMAIN-CONTAINING PROTEIN 1"/>
    <property type="match status" value="1"/>
</dbReference>
<dbReference type="Pfam" id="PF18716">
    <property type="entry name" value="VATC"/>
    <property type="match status" value="1"/>
</dbReference>
<evidence type="ECO:0000256" key="14">
    <source>
        <dbReference type="PROSITE-ProRule" id="PRU01389"/>
    </source>
</evidence>
<dbReference type="Pfam" id="PF00023">
    <property type="entry name" value="Ank"/>
    <property type="match status" value="1"/>
</dbReference>
<dbReference type="AlphaFoldDB" id="A0A1Y2CPE3"/>
<dbReference type="InterPro" id="IPR041175">
    <property type="entry name" value="VLRF1/Vms1"/>
</dbReference>
<dbReference type="InterPro" id="IPR002110">
    <property type="entry name" value="Ankyrin_rpt"/>
</dbReference>
<keyword evidence="9 14" id="KW-0378">Hydrolase</keyword>
<feature type="domain" description="VLRF1" evidence="16">
    <location>
        <begin position="192"/>
        <end position="338"/>
    </location>
</feature>
<dbReference type="SUPFAM" id="SSF48403">
    <property type="entry name" value="Ankyrin repeat"/>
    <property type="match status" value="1"/>
</dbReference>
<evidence type="ECO:0000256" key="1">
    <source>
        <dbReference type="ARBA" id="ARBA00004496"/>
    </source>
</evidence>
<evidence type="ECO:0000256" key="3">
    <source>
        <dbReference type="ARBA" id="ARBA00022490"/>
    </source>
</evidence>
<dbReference type="InterPro" id="IPR003604">
    <property type="entry name" value="Matrin/U1-like-C_Znf_C2H2"/>
</dbReference>
<reference evidence="17 18" key="1">
    <citation type="submission" date="2016-07" db="EMBL/GenBank/DDBJ databases">
        <title>Pervasive Adenine N6-methylation of Active Genes in Fungi.</title>
        <authorList>
            <consortium name="DOE Joint Genome Institute"/>
            <person name="Mondo S.J."/>
            <person name="Dannebaum R.O."/>
            <person name="Kuo R.C."/>
            <person name="Labutti K."/>
            <person name="Haridas S."/>
            <person name="Kuo A."/>
            <person name="Salamov A."/>
            <person name="Ahrendt S.R."/>
            <person name="Lipzen A."/>
            <person name="Sullivan W."/>
            <person name="Andreopoulos W.B."/>
            <person name="Clum A."/>
            <person name="Lindquist E."/>
            <person name="Daum C."/>
            <person name="Ramamoorthy G.K."/>
            <person name="Gryganskyi A."/>
            <person name="Culley D."/>
            <person name="Magnuson J.K."/>
            <person name="James T.Y."/>
            <person name="O'Malley M.A."/>
            <person name="Stajich J.E."/>
            <person name="Spatafora J.W."/>
            <person name="Visel A."/>
            <person name="Grigoriev I.V."/>
        </authorList>
    </citation>
    <scope>NUCLEOTIDE SEQUENCE [LARGE SCALE GENOMIC DNA]</scope>
    <source>
        <strain evidence="17 18">JEL800</strain>
    </source>
</reference>
<evidence type="ECO:0000256" key="11">
    <source>
        <dbReference type="ARBA" id="ARBA00023043"/>
    </source>
</evidence>
<keyword evidence="7 14" id="KW-0255">Endonuclease</keyword>
<dbReference type="PROSITE" id="PS50297">
    <property type="entry name" value="ANK_REP_REGION"/>
    <property type="match status" value="1"/>
</dbReference>
<evidence type="ECO:0000256" key="15">
    <source>
        <dbReference type="SAM" id="MobiDB-lite"/>
    </source>
</evidence>
<evidence type="ECO:0000313" key="17">
    <source>
        <dbReference type="EMBL" id="ORY48872.1"/>
    </source>
</evidence>
<evidence type="ECO:0000259" key="16">
    <source>
        <dbReference type="PROSITE" id="PS52044"/>
    </source>
</evidence>
<dbReference type="InterPro" id="IPR036770">
    <property type="entry name" value="Ankyrin_rpt-contain_sf"/>
</dbReference>
<evidence type="ECO:0000256" key="2">
    <source>
        <dbReference type="ARBA" id="ARBA00009262"/>
    </source>
</evidence>